<keyword evidence="4" id="KW-1185">Reference proteome</keyword>
<dbReference type="Gene3D" id="1.10.3520.10">
    <property type="entry name" value="Glycolipid transfer protein"/>
    <property type="match status" value="1"/>
</dbReference>
<comment type="caution">
    <text evidence="3">The sequence shown here is derived from an EMBL/GenBank/DDBJ whole genome shotgun (WGS) entry which is preliminary data.</text>
</comment>
<sequence length="559" mass="59727">MQLPVRRPWHPTPSYSCQGCLAQLSWWWGFAQVGVGFAGCQHEPISPAIHFHPCIHAIDVVQPGLAGRSVAAPGVAHSATGGRDSLFSAAHLRGAAHLRNGTRSDIEPGADICGRAARGQAGRQAGRSVLCCALQLRQPAAVFRLGVSALGGWCRVCPASSQGGTTTECLRNIEQLIFINARYGKLARRKCQQKHAQCRMAARRAEATAAALKYGFPLHRGAGFSGGWLAGWAAELIEFVEPPDTTTTRLPPLPCDLQRSLCILSDAGGIAAVGAAVKAPARNHQRSGKVGGGGVETTTSPFPFPGRSSSSIAIPQTPFPAASSATTAFAAVMSAPVIPPGGTIVQTFRQSFVDVPVDKEKDNAIATTQFLDAAESLTTIFVVRAQTALTMPRRHPDALGSVAFSPVKSDMLGNVKAPSILQKLRDRQLAAPAESENIQDLCRNELKTKKHTATEGLLWLVRGLEFTCIALSQNLAKQAEELADSFRGAYGQTLKPHHSFLVKPIFSAAMSACPYRKDFYAKLGSDPAKVQEELRVYLASLEKIVGILKGFLDSKEAKW</sequence>
<evidence type="ECO:0000313" key="3">
    <source>
        <dbReference type="EMBL" id="KAK4089466.1"/>
    </source>
</evidence>
<evidence type="ECO:0000256" key="1">
    <source>
        <dbReference type="ARBA" id="ARBA00022448"/>
    </source>
</evidence>
<dbReference type="SUPFAM" id="SSF110004">
    <property type="entry name" value="Glycolipid transfer protein, GLTP"/>
    <property type="match status" value="1"/>
</dbReference>
<dbReference type="PANTHER" id="PTHR10219">
    <property type="entry name" value="GLYCOLIPID TRANSFER PROTEIN-RELATED"/>
    <property type="match status" value="1"/>
</dbReference>
<organism evidence="3 4">
    <name type="scientific">Purpureocillium lilacinum</name>
    <name type="common">Paecilomyces lilacinus</name>
    <dbReference type="NCBI Taxonomy" id="33203"/>
    <lineage>
        <taxon>Eukaryota</taxon>
        <taxon>Fungi</taxon>
        <taxon>Dikarya</taxon>
        <taxon>Ascomycota</taxon>
        <taxon>Pezizomycotina</taxon>
        <taxon>Sordariomycetes</taxon>
        <taxon>Hypocreomycetidae</taxon>
        <taxon>Hypocreales</taxon>
        <taxon>Ophiocordycipitaceae</taxon>
        <taxon>Purpureocillium</taxon>
    </lineage>
</organism>
<name>A0ABR0C036_PURLI</name>
<dbReference type="Proteomes" id="UP001287286">
    <property type="component" value="Unassembled WGS sequence"/>
</dbReference>
<dbReference type="InterPro" id="IPR014830">
    <property type="entry name" value="Glycolipid_transfer_prot_dom"/>
</dbReference>
<dbReference type="EMBL" id="JAWRVI010000019">
    <property type="protein sequence ID" value="KAK4089466.1"/>
    <property type="molecule type" value="Genomic_DNA"/>
</dbReference>
<gene>
    <name evidence="3" type="ORF">Purlil1_6035</name>
</gene>
<evidence type="ECO:0000259" key="2">
    <source>
        <dbReference type="Pfam" id="PF08718"/>
    </source>
</evidence>
<dbReference type="Pfam" id="PF08718">
    <property type="entry name" value="GLTP"/>
    <property type="match status" value="1"/>
</dbReference>
<dbReference type="InterPro" id="IPR036497">
    <property type="entry name" value="GLTP_sf"/>
</dbReference>
<accession>A0ABR0C036</accession>
<protein>
    <recommendedName>
        <fullName evidence="2">Glycolipid transfer protein domain-containing protein</fullName>
    </recommendedName>
</protein>
<keyword evidence="1" id="KW-0813">Transport</keyword>
<evidence type="ECO:0000313" key="4">
    <source>
        <dbReference type="Proteomes" id="UP001287286"/>
    </source>
</evidence>
<proteinExistence type="predicted"/>
<reference evidence="3 4" key="1">
    <citation type="journal article" date="2024" name="Microbiol. Resour. Announc.">
        <title>Genome annotations for the ascomycete fungi Trichoderma harzianum, Trichoderma aggressivum, and Purpureocillium lilacinum.</title>
        <authorList>
            <person name="Beijen E.P.W."/>
            <person name="Ohm R.A."/>
        </authorList>
    </citation>
    <scope>NUCLEOTIDE SEQUENCE [LARGE SCALE GENOMIC DNA]</scope>
    <source>
        <strain evidence="3 4">CBS 150709</strain>
    </source>
</reference>
<feature type="domain" description="Glycolipid transfer protein" evidence="2">
    <location>
        <begin position="365"/>
        <end position="524"/>
    </location>
</feature>
<dbReference type="PANTHER" id="PTHR10219:SF25">
    <property type="entry name" value="PLECKSTRIN HOMOLOGY DOMAIN-CONTAINING FAMILY A MEMBER 8"/>
    <property type="match status" value="1"/>
</dbReference>